<dbReference type="Proteomes" id="UP000054937">
    <property type="component" value="Unassembled WGS sequence"/>
</dbReference>
<name>A0A0V0R2E7_PSEPJ</name>
<organism evidence="3 4">
    <name type="scientific">Pseudocohnilembus persalinus</name>
    <name type="common">Ciliate</name>
    <dbReference type="NCBI Taxonomy" id="266149"/>
    <lineage>
        <taxon>Eukaryota</taxon>
        <taxon>Sar</taxon>
        <taxon>Alveolata</taxon>
        <taxon>Ciliophora</taxon>
        <taxon>Intramacronucleata</taxon>
        <taxon>Oligohymenophorea</taxon>
        <taxon>Scuticociliatia</taxon>
        <taxon>Philasterida</taxon>
        <taxon>Pseudocohnilembidae</taxon>
        <taxon>Pseudocohnilembus</taxon>
    </lineage>
</organism>
<feature type="coiled-coil region" evidence="1">
    <location>
        <begin position="270"/>
        <end position="316"/>
    </location>
</feature>
<accession>A0A0V0R2E7</accession>
<keyword evidence="1" id="KW-0175">Coiled coil</keyword>
<protein>
    <submittedName>
        <fullName evidence="3">Uncharacterized protein</fullName>
    </submittedName>
</protein>
<evidence type="ECO:0000256" key="1">
    <source>
        <dbReference type="SAM" id="Coils"/>
    </source>
</evidence>
<dbReference type="EMBL" id="LDAU01000058">
    <property type="protein sequence ID" value="KRX08702.1"/>
    <property type="molecule type" value="Genomic_DNA"/>
</dbReference>
<feature type="compositionally biased region" description="Low complexity" evidence="2">
    <location>
        <begin position="423"/>
        <end position="441"/>
    </location>
</feature>
<feature type="region of interest" description="Disordered" evidence="2">
    <location>
        <begin position="423"/>
        <end position="450"/>
    </location>
</feature>
<evidence type="ECO:0000313" key="3">
    <source>
        <dbReference type="EMBL" id="KRX08702.1"/>
    </source>
</evidence>
<proteinExistence type="predicted"/>
<evidence type="ECO:0000313" key="4">
    <source>
        <dbReference type="Proteomes" id="UP000054937"/>
    </source>
</evidence>
<feature type="region of interest" description="Disordered" evidence="2">
    <location>
        <begin position="1"/>
        <end position="87"/>
    </location>
</feature>
<comment type="caution">
    <text evidence="3">The sequence shown here is derived from an EMBL/GenBank/DDBJ whole genome shotgun (WGS) entry which is preliminary data.</text>
</comment>
<feature type="compositionally biased region" description="Polar residues" evidence="2">
    <location>
        <begin position="487"/>
        <end position="519"/>
    </location>
</feature>
<sequence length="615" mass="73658">MPKYQSNRQGNEEQDQGPQRSGKVMRNMLQKENYDNDQYDLQMKKKEEHKQILQQQIEQREREKKEKERKRKEEELREEQRIQQQQEQIKKLYQEEEEKKKQKQNQLREFQEKQMEEKQKQKKQQKQNQLQEDLNYSQNMINQNNNSYITNQSKNYDRYDTNQNNSYLQKQENNNIYDQNTQQQDNDNNYTNLQQTQDYASQNQYNQNQNYQRQTNQQLYMDSYNQQMDQLKQLMEMQQVTLKNQLNYVKQEALSAIQERNKALYELQLLKQEISQKQQLENQQKSFDKNGLKISKDQEENQNQNYNKNEQKQNNNIDLAYDIGGGSLQSETQLVPVHTNFISSSTRPKNLQDGKSIPYTEIIDETEELNLGTYNNSQLLEKLKEKELNLEKAEKKLEDTLGGTMIAEEIDRLLQMGQLQQNNQQNYNNNNNEYKQQNQNYSDTQNNQKQDNYEPIRKQIYSYTQNNNKTPQKNQQIENTENKQSKRLSSAARQILNSQGTSQRPGVYNENNKLQQRPHSESLQAQFDFKEYNKFDKEGLNKINQDSSNKNTNKIDKYKDVAQDLNNLQNLSHNPKEAQNSVDLQKIDQLLENFMSQKNMNKQNLLKSETVENKY</sequence>
<feature type="compositionally biased region" description="Low complexity" evidence="2">
    <location>
        <begin position="466"/>
        <end position="476"/>
    </location>
</feature>
<feature type="compositionally biased region" description="Basic and acidic residues" evidence="2">
    <location>
        <begin position="58"/>
        <end position="81"/>
    </location>
</feature>
<dbReference type="InParanoid" id="A0A0V0R2E7"/>
<feature type="compositionally biased region" description="Basic and acidic residues" evidence="2">
    <location>
        <begin position="42"/>
        <end position="51"/>
    </location>
</feature>
<keyword evidence="4" id="KW-1185">Reference proteome</keyword>
<dbReference type="AlphaFoldDB" id="A0A0V0R2E7"/>
<feature type="region of interest" description="Disordered" evidence="2">
    <location>
        <begin position="466"/>
        <end position="519"/>
    </location>
</feature>
<gene>
    <name evidence="3" type="ORF">PPERSA_08013</name>
</gene>
<evidence type="ECO:0000256" key="2">
    <source>
        <dbReference type="SAM" id="MobiDB-lite"/>
    </source>
</evidence>
<reference evidence="3 4" key="1">
    <citation type="journal article" date="2015" name="Sci. Rep.">
        <title>Genome of the facultative scuticociliatosis pathogen Pseudocohnilembus persalinus provides insight into its virulence through horizontal gene transfer.</title>
        <authorList>
            <person name="Xiong J."/>
            <person name="Wang G."/>
            <person name="Cheng J."/>
            <person name="Tian M."/>
            <person name="Pan X."/>
            <person name="Warren A."/>
            <person name="Jiang C."/>
            <person name="Yuan D."/>
            <person name="Miao W."/>
        </authorList>
    </citation>
    <scope>NUCLEOTIDE SEQUENCE [LARGE SCALE GENOMIC DNA]</scope>
    <source>
        <strain evidence="3">36N120E</strain>
    </source>
</reference>